<evidence type="ECO:0000256" key="1">
    <source>
        <dbReference type="SAM" id="MobiDB-lite"/>
    </source>
</evidence>
<dbReference type="AlphaFoldDB" id="A0AAV3YDX3"/>
<feature type="region of interest" description="Disordered" evidence="1">
    <location>
        <begin position="1"/>
        <end position="32"/>
    </location>
</feature>
<gene>
    <name evidence="2" type="ORF">PoB_000715700</name>
</gene>
<accession>A0AAV3YDX3</accession>
<protein>
    <submittedName>
        <fullName evidence="2">Uncharacterized protein</fullName>
    </submittedName>
</protein>
<name>A0AAV3YDX3_9GAST</name>
<dbReference type="Proteomes" id="UP000735302">
    <property type="component" value="Unassembled WGS sequence"/>
</dbReference>
<proteinExistence type="predicted"/>
<feature type="region of interest" description="Disordered" evidence="1">
    <location>
        <begin position="78"/>
        <end position="107"/>
    </location>
</feature>
<feature type="region of interest" description="Disordered" evidence="1">
    <location>
        <begin position="283"/>
        <end position="302"/>
    </location>
</feature>
<evidence type="ECO:0000313" key="3">
    <source>
        <dbReference type="Proteomes" id="UP000735302"/>
    </source>
</evidence>
<keyword evidence="3" id="KW-1185">Reference proteome</keyword>
<comment type="caution">
    <text evidence="2">The sequence shown here is derived from an EMBL/GenBank/DDBJ whole genome shotgun (WGS) entry which is preliminary data.</text>
</comment>
<evidence type="ECO:0000313" key="2">
    <source>
        <dbReference type="EMBL" id="GFN80651.1"/>
    </source>
</evidence>
<dbReference type="EMBL" id="BLXT01000825">
    <property type="protein sequence ID" value="GFN80651.1"/>
    <property type="molecule type" value="Genomic_DNA"/>
</dbReference>
<reference evidence="2 3" key="1">
    <citation type="journal article" date="2021" name="Elife">
        <title>Chloroplast acquisition without the gene transfer in kleptoplastic sea slugs, Plakobranchus ocellatus.</title>
        <authorList>
            <person name="Maeda T."/>
            <person name="Takahashi S."/>
            <person name="Yoshida T."/>
            <person name="Shimamura S."/>
            <person name="Takaki Y."/>
            <person name="Nagai Y."/>
            <person name="Toyoda A."/>
            <person name="Suzuki Y."/>
            <person name="Arimoto A."/>
            <person name="Ishii H."/>
            <person name="Satoh N."/>
            <person name="Nishiyama T."/>
            <person name="Hasebe M."/>
            <person name="Maruyama T."/>
            <person name="Minagawa J."/>
            <person name="Obokata J."/>
            <person name="Shigenobu S."/>
        </authorList>
    </citation>
    <scope>NUCLEOTIDE SEQUENCE [LARGE SCALE GENOMIC DNA]</scope>
</reference>
<sequence>MYSPYRYGNSKSSDAEKSPVAESPPTPRYESSPYIKQTYFSTYHPSLLDRRKVLTPFGIGLCRREAFRALAKDAPEVGKYQKSTSMPALANPPRSPDFPPRQKKVDKSSIDIKTNKCGRGYVVRSKAKCDRFKEHDMKAQEIKMIEDLSKMNLSKDQLQVDVAAVKKSLPVKHITLLDVKACLSEKGAKNKMESSALMEKKQLGQSENPGEMSRCENTAIPVDTLDSIPNDYCQRGAPRYSSDAYNNCTGLSCIEKPKSSSSGRGIAWRREISGSSCSALFRPDSFAPDDESRTRLPSSSRDTEHLKIGTSVRILATPDICQPSFSAGQPRFIIAVVTYVTEDGRYKVGTCKGVIGRLFSREELQPRDRKYIRASDVPRRSISIREASTASFSSLS</sequence>
<organism evidence="2 3">
    <name type="scientific">Plakobranchus ocellatus</name>
    <dbReference type="NCBI Taxonomy" id="259542"/>
    <lineage>
        <taxon>Eukaryota</taxon>
        <taxon>Metazoa</taxon>
        <taxon>Spiralia</taxon>
        <taxon>Lophotrochozoa</taxon>
        <taxon>Mollusca</taxon>
        <taxon>Gastropoda</taxon>
        <taxon>Heterobranchia</taxon>
        <taxon>Euthyneura</taxon>
        <taxon>Panpulmonata</taxon>
        <taxon>Sacoglossa</taxon>
        <taxon>Placobranchoidea</taxon>
        <taxon>Plakobranchidae</taxon>
        <taxon>Plakobranchus</taxon>
    </lineage>
</organism>